<dbReference type="GeneID" id="108697071"/>
<keyword evidence="2" id="KW-0964">Secreted</keyword>
<dbReference type="CDD" id="cd00117">
    <property type="entry name" value="TFP"/>
    <property type="match status" value="1"/>
</dbReference>
<evidence type="ECO:0000256" key="3">
    <source>
        <dbReference type="SAM" id="SignalP"/>
    </source>
</evidence>
<comment type="subcellular location">
    <subcellularLocation>
        <location evidence="1">Secreted</location>
    </subcellularLocation>
</comment>
<gene>
    <name evidence="6" type="primary">LOC108697071</name>
</gene>
<dbReference type="OrthoDB" id="9907178at2759"/>
<feature type="signal peptide" evidence="3">
    <location>
        <begin position="1"/>
        <end position="20"/>
    </location>
</feature>
<evidence type="ECO:0000313" key="6">
    <source>
        <dbReference type="RefSeq" id="XP_041425667.1"/>
    </source>
</evidence>
<dbReference type="SUPFAM" id="SSF57302">
    <property type="entry name" value="Snake toxin-like"/>
    <property type="match status" value="4"/>
</dbReference>
<evidence type="ECO:0000259" key="4">
    <source>
        <dbReference type="Pfam" id="PF00021"/>
    </source>
</evidence>
<evidence type="ECO:0000256" key="2">
    <source>
        <dbReference type="ARBA" id="ARBA00022525"/>
    </source>
</evidence>
<dbReference type="AlphaFoldDB" id="A0A8J1L7Y5"/>
<feature type="domain" description="UPAR/Ly6" evidence="4">
    <location>
        <begin position="221"/>
        <end position="300"/>
    </location>
</feature>
<dbReference type="Pfam" id="PF00021">
    <property type="entry name" value="UPAR_LY6"/>
    <property type="match status" value="4"/>
</dbReference>
<keyword evidence="3" id="KW-0732">Signal</keyword>
<name>A0A8J1L7Y5_XENLA</name>
<feature type="domain" description="UPAR/Ly6" evidence="4">
    <location>
        <begin position="311"/>
        <end position="380"/>
    </location>
</feature>
<dbReference type="Gene3D" id="2.10.60.10">
    <property type="entry name" value="CD59"/>
    <property type="match status" value="3"/>
</dbReference>
<evidence type="ECO:0000256" key="1">
    <source>
        <dbReference type="ARBA" id="ARBA00004613"/>
    </source>
</evidence>
<organism evidence="5 6">
    <name type="scientific">Xenopus laevis</name>
    <name type="common">African clawed frog</name>
    <dbReference type="NCBI Taxonomy" id="8355"/>
    <lineage>
        <taxon>Eukaryota</taxon>
        <taxon>Metazoa</taxon>
        <taxon>Chordata</taxon>
        <taxon>Craniata</taxon>
        <taxon>Vertebrata</taxon>
        <taxon>Euteleostomi</taxon>
        <taxon>Amphibia</taxon>
        <taxon>Batrachia</taxon>
        <taxon>Anura</taxon>
        <taxon>Pipoidea</taxon>
        <taxon>Pipidae</taxon>
        <taxon>Xenopodinae</taxon>
        <taxon>Xenopus</taxon>
        <taxon>Xenopus</taxon>
    </lineage>
</organism>
<dbReference type="PANTHER" id="PTHR20914">
    <property type="entry name" value="LY6/PLAUR DOMAIN-CONTAINING PROTEIN 8"/>
    <property type="match status" value="1"/>
</dbReference>
<reference evidence="6" key="1">
    <citation type="submission" date="2025-08" db="UniProtKB">
        <authorList>
            <consortium name="RefSeq"/>
        </authorList>
    </citation>
    <scope>IDENTIFICATION</scope>
    <source>
        <strain evidence="6">J_2021</strain>
        <tissue evidence="6">Erythrocytes</tissue>
    </source>
</reference>
<dbReference type="PANTHER" id="PTHR20914:SF27">
    <property type="entry name" value="SERICIN 1-LIKE"/>
    <property type="match status" value="1"/>
</dbReference>
<dbReference type="InterPro" id="IPR050918">
    <property type="entry name" value="CNF-like_PLA2_Inhibitor"/>
</dbReference>
<accession>A0A8J1L7Y5</accession>
<evidence type="ECO:0000313" key="5">
    <source>
        <dbReference type="Proteomes" id="UP000186698"/>
    </source>
</evidence>
<protein>
    <submittedName>
        <fullName evidence="6">Cell wall protein AWA1-like isoform X1</fullName>
    </submittedName>
</protein>
<feature type="domain" description="UPAR/Ly6" evidence="4">
    <location>
        <begin position="137"/>
        <end position="196"/>
    </location>
</feature>
<feature type="chain" id="PRO_5035191010" evidence="3">
    <location>
        <begin position="21"/>
        <end position="581"/>
    </location>
</feature>
<feature type="domain" description="UPAR/Ly6" evidence="4">
    <location>
        <begin position="44"/>
        <end position="121"/>
    </location>
</feature>
<dbReference type="GO" id="GO:0005576">
    <property type="term" value="C:extracellular region"/>
    <property type="evidence" value="ECO:0007669"/>
    <property type="project" value="UniProtKB-SubCell"/>
</dbReference>
<keyword evidence="5" id="KW-1185">Reference proteome</keyword>
<proteinExistence type="predicted"/>
<sequence>MKFPLGLVSFIIAFAAVAMQDDVFPTDSSELWLHTENDNAAEPLLCTECKGETFCTGTSIKCASEEYCISWYIEETNDGNKTKMLIRSCAPIEQCDFSASINSTGGSIKMVSSCCNSDNCTPHLPPLPSDSNQLLEITCPTCTNSEFNFCNSEDTMRCSGKESRCIEYSSLSGNSTKAVRGCATRSSCGPDGLDGPEPLTLNIGGFNFTFNCSDAEIDSPISCAECKSSDSSSCTGTNVTCASGYVCTTHHKVVIQDGDKTQSIVRTCGAQSNCEDLVRQSLPGYTAIDSTTCCYSNYCTPAIKSYSSQTNGLICTTCTAENGNACDNEKTMECSGDENVCHAELTLLSDNSKTVSGCATKSICDRIYSTEDATVSYTCQIPKAANITMSIESTTTSVGIVSTGNTSASVGTVHTGIPTSSVGIVSTGNTTSSVGIVSTGNTSASVGTVHTGIPTSSVGIVSTGNTTSSVGIVSTGNTSASVGTVHIGITSSSVGSISSGNTSASVGTVHIGNTSEGITNTTANLGNTVRTTGRTIETTKTSSVLANAGNTGVPSASTKISSRSIRTFVGVFVILYMYFVL</sequence>
<dbReference type="Proteomes" id="UP000186698">
    <property type="component" value="Chromosome 7L"/>
</dbReference>
<dbReference type="CDD" id="cd23572">
    <property type="entry name" value="TFP_LU_ECD_PINLYP_rpt2"/>
    <property type="match status" value="1"/>
</dbReference>
<dbReference type="InterPro" id="IPR016054">
    <property type="entry name" value="LY6_UPA_recep-like"/>
</dbReference>
<dbReference type="InterPro" id="IPR045860">
    <property type="entry name" value="Snake_toxin-like_sf"/>
</dbReference>
<dbReference type="RefSeq" id="XP_041425667.1">
    <property type="nucleotide sequence ID" value="XM_041569733.1"/>
</dbReference>